<keyword evidence="1" id="KW-0472">Membrane</keyword>
<protein>
    <recommendedName>
        <fullName evidence="4">DUF3989 domain-containing protein</fullName>
    </recommendedName>
</protein>
<reference evidence="2 3" key="1">
    <citation type="submission" date="2013-04" db="EMBL/GenBank/DDBJ databases">
        <title>The Genome Sequence of Bacteroides uniformis dnLKV2.</title>
        <authorList>
            <consortium name="The Broad Institute Genomics Platform"/>
            <consortium name="The Broad Institute Genome Sequencing Center for Infectious Disease"/>
            <person name="Earl A."/>
            <person name="Xavier R."/>
            <person name="Kuhn K."/>
            <person name="Stappenbeck T."/>
            <person name="Walker B."/>
            <person name="Young S."/>
            <person name="Zeng Q."/>
            <person name="Gargeya S."/>
            <person name="Fitzgerald M."/>
            <person name="Haas B."/>
            <person name="Abouelleil A."/>
            <person name="Allen A.W."/>
            <person name="Alvarado L."/>
            <person name="Arachchi H.M."/>
            <person name="Berlin A.M."/>
            <person name="Chapman S.B."/>
            <person name="Gainer-Dewar J."/>
            <person name="Goldberg J."/>
            <person name="Griggs A."/>
            <person name="Gujja S."/>
            <person name="Hansen M."/>
            <person name="Howarth C."/>
            <person name="Imamovic A."/>
            <person name="Ireland A."/>
            <person name="Larimer J."/>
            <person name="McCowan C."/>
            <person name="Murphy C."/>
            <person name="Pearson M."/>
            <person name="Poon T.W."/>
            <person name="Priest M."/>
            <person name="Roberts A."/>
            <person name="Saif S."/>
            <person name="Shea T."/>
            <person name="Sisk P."/>
            <person name="Sykes S."/>
            <person name="Wortman J."/>
            <person name="Nusbaum C."/>
            <person name="Birren B."/>
        </authorList>
    </citation>
    <scope>NUCLEOTIDE SEQUENCE [LARGE SCALE GENOMIC DNA]</scope>
    <source>
        <strain evidence="3">dnLKV2</strain>
    </source>
</reference>
<dbReference type="AlphaFoldDB" id="R9HQX5"/>
<dbReference type="Pfam" id="PF13150">
    <property type="entry name" value="TraL_transposon"/>
    <property type="match status" value="1"/>
</dbReference>
<gene>
    <name evidence="2" type="ORF">C801_03288</name>
</gene>
<keyword evidence="1" id="KW-0812">Transmembrane</keyword>
<comment type="caution">
    <text evidence="2">The sequence shown here is derived from an EMBL/GenBank/DDBJ whole genome shotgun (WGS) entry which is preliminary data.</text>
</comment>
<evidence type="ECO:0008006" key="4">
    <source>
        <dbReference type="Google" id="ProtNLM"/>
    </source>
</evidence>
<feature type="transmembrane region" description="Helical" evidence="1">
    <location>
        <begin position="31"/>
        <end position="50"/>
    </location>
</feature>
<dbReference type="RefSeq" id="WP_016274055.1">
    <property type="nucleotide sequence ID" value="NZ_KE159488.1"/>
</dbReference>
<dbReference type="EMBL" id="ASSO01000011">
    <property type="protein sequence ID" value="EOS06422.1"/>
    <property type="molecule type" value="Genomic_DNA"/>
</dbReference>
<sequence>MKIKETFIRVKDAADDRLRSFCSALTPEKRLAAILILGALFAVVNFYMIFRAIYDIGREDAPREVIEITPIEVPDFTGPDSQEEMVRGMEEFFNRFNTEEDE</sequence>
<dbReference type="HOGENOM" id="CLU_2340921_0_0_10"/>
<keyword evidence="1" id="KW-1133">Transmembrane helix</keyword>
<evidence type="ECO:0000313" key="2">
    <source>
        <dbReference type="EMBL" id="EOS06422.1"/>
    </source>
</evidence>
<accession>R9HQX5</accession>
<evidence type="ECO:0000313" key="3">
    <source>
        <dbReference type="Proteomes" id="UP000014212"/>
    </source>
</evidence>
<proteinExistence type="predicted"/>
<evidence type="ECO:0000256" key="1">
    <source>
        <dbReference type="SAM" id="Phobius"/>
    </source>
</evidence>
<dbReference type="Proteomes" id="UP000014212">
    <property type="component" value="Unassembled WGS sequence"/>
</dbReference>
<name>R9HQX5_BACUN</name>
<dbReference type="InterPro" id="IPR025050">
    <property type="entry name" value="TraL_transposon"/>
</dbReference>
<dbReference type="PATRIC" id="fig|1235787.3.peg.3341"/>
<organism evidence="2 3">
    <name type="scientific">Bacteroides uniformis dnLKV2</name>
    <dbReference type="NCBI Taxonomy" id="1235787"/>
    <lineage>
        <taxon>Bacteria</taxon>
        <taxon>Pseudomonadati</taxon>
        <taxon>Bacteroidota</taxon>
        <taxon>Bacteroidia</taxon>
        <taxon>Bacteroidales</taxon>
        <taxon>Bacteroidaceae</taxon>
        <taxon>Bacteroides</taxon>
    </lineage>
</organism>